<keyword evidence="3" id="KW-1185">Reference proteome</keyword>
<name>A0ABT4VHF4_9HELI</name>
<sequence>MGFILVEEAIEKFLLSVPIIVPFANVVTNIFVGTLTGIAIAMAMYWLDEMGKSKSQLRYEAISRLVAEKLPAIIKEREELELLIDENHKSMLEIIELSLSGFEEAVSSRNKKGIFRFLNKIHKLQKGRELEVKDIKDVKAILEQPNRTWKLKW</sequence>
<protein>
    <submittedName>
        <fullName evidence="2">Uncharacterized protein</fullName>
    </submittedName>
</protein>
<comment type="caution">
    <text evidence="2">The sequence shown here is derived from an EMBL/GenBank/DDBJ whole genome shotgun (WGS) entry which is preliminary data.</text>
</comment>
<gene>
    <name evidence="2" type="ORF">PF021_07990</name>
</gene>
<evidence type="ECO:0000313" key="2">
    <source>
        <dbReference type="EMBL" id="MDA3969603.1"/>
    </source>
</evidence>
<keyword evidence="1" id="KW-0812">Transmembrane</keyword>
<organism evidence="2 3">
    <name type="scientific">Helicobacter ibis</name>
    <dbReference type="NCBI Taxonomy" id="2962633"/>
    <lineage>
        <taxon>Bacteria</taxon>
        <taxon>Pseudomonadati</taxon>
        <taxon>Campylobacterota</taxon>
        <taxon>Epsilonproteobacteria</taxon>
        <taxon>Campylobacterales</taxon>
        <taxon>Helicobacteraceae</taxon>
        <taxon>Helicobacter</taxon>
    </lineage>
</organism>
<reference evidence="2 3" key="1">
    <citation type="submission" date="2023-01" db="EMBL/GenBank/DDBJ databases">
        <title>Description of Helicobacter ibis sp. nov. isolated from faecal droppings of black-faced ibis (Theristicus melanopis).</title>
        <authorList>
            <person name="Lopez-Cantillo M."/>
            <person name="Vidal-Veuthey B."/>
            <person name="Mella A."/>
            <person name="De La Haba R."/>
            <person name="Collado L."/>
        </authorList>
    </citation>
    <scope>NUCLEOTIDE SEQUENCE [LARGE SCALE GENOMIC DNA]</scope>
    <source>
        <strain evidence="2 3">A82</strain>
    </source>
</reference>
<evidence type="ECO:0000313" key="3">
    <source>
        <dbReference type="Proteomes" id="UP001210261"/>
    </source>
</evidence>
<keyword evidence="1" id="KW-0472">Membrane</keyword>
<proteinExistence type="predicted"/>
<accession>A0ABT4VHF4</accession>
<dbReference type="RefSeq" id="WP_271021964.1">
    <property type="nucleotide sequence ID" value="NZ_JAQHXR010000007.1"/>
</dbReference>
<feature type="transmembrane region" description="Helical" evidence="1">
    <location>
        <begin position="20"/>
        <end position="47"/>
    </location>
</feature>
<dbReference type="Proteomes" id="UP001210261">
    <property type="component" value="Unassembled WGS sequence"/>
</dbReference>
<evidence type="ECO:0000256" key="1">
    <source>
        <dbReference type="SAM" id="Phobius"/>
    </source>
</evidence>
<keyword evidence="1" id="KW-1133">Transmembrane helix</keyword>
<dbReference type="EMBL" id="JAQHXR010000007">
    <property type="protein sequence ID" value="MDA3969603.1"/>
    <property type="molecule type" value="Genomic_DNA"/>
</dbReference>